<accession>B0XSD5</accession>
<keyword evidence="1" id="KW-0812">Transmembrane</keyword>
<dbReference type="Proteomes" id="UP000001699">
    <property type="component" value="Unassembled WGS sequence"/>
</dbReference>
<keyword evidence="1" id="KW-0472">Membrane</keyword>
<feature type="transmembrane region" description="Helical" evidence="1">
    <location>
        <begin position="236"/>
        <end position="259"/>
    </location>
</feature>
<protein>
    <submittedName>
        <fullName evidence="2">Uncharacterized protein</fullName>
    </submittedName>
</protein>
<keyword evidence="3" id="KW-1185">Reference proteome</keyword>
<dbReference type="VEuPathDB" id="FungiDB:AFUB_026800"/>
<dbReference type="AlphaFoldDB" id="B0XSD5"/>
<evidence type="ECO:0000313" key="3">
    <source>
        <dbReference type="Proteomes" id="UP000001699"/>
    </source>
</evidence>
<gene>
    <name evidence="2" type="ORF">AFUB_026800</name>
</gene>
<sequence>MRRRIWLSVPNGRPQEPIFKFNGLLSSSKFPLVVGDGLDLGGRGALGVEAIGEPFVGELLGQLNADDTLAEAEDLRVVAEDGTFHGERVMSGHSADAGDLIGGDGDTQTGAADEETAVSLALLDEFGAGDGRVRIGGLVGGGVDTDVGDGLDQGVLLQGGLDDLLVGLAGLVTGHDDAERFQIGRHDDRVEARWEKQSRMGVDRETRDERRETLIYGVGPMKRIHLNDYRRGFWRLLYLCPASFCWCFYTSILGCTVLGGQQWRLSRALGGC</sequence>
<evidence type="ECO:0000313" key="2">
    <source>
        <dbReference type="EMBL" id="EDP54621.1"/>
    </source>
</evidence>
<dbReference type="EMBL" id="DS499595">
    <property type="protein sequence ID" value="EDP54621.1"/>
    <property type="molecule type" value="Genomic_DNA"/>
</dbReference>
<keyword evidence="1" id="KW-1133">Transmembrane helix</keyword>
<reference evidence="2 3" key="1">
    <citation type="journal article" date="2008" name="PLoS Genet.">
        <title>Genomic islands in the pathogenic filamentous fungus Aspergillus fumigatus.</title>
        <authorList>
            <person name="Fedorova N.D."/>
            <person name="Khaldi N."/>
            <person name="Joardar V.S."/>
            <person name="Maiti R."/>
            <person name="Amedeo P."/>
            <person name="Anderson M.J."/>
            <person name="Crabtree J."/>
            <person name="Silva J.C."/>
            <person name="Badger J.H."/>
            <person name="Albarraq A."/>
            <person name="Angiuoli S."/>
            <person name="Bussey H."/>
            <person name="Bowyer P."/>
            <person name="Cotty P.J."/>
            <person name="Dyer P.S."/>
            <person name="Egan A."/>
            <person name="Galens K."/>
            <person name="Fraser-Liggett C.M."/>
            <person name="Haas B.J."/>
            <person name="Inman J.M."/>
            <person name="Kent R."/>
            <person name="Lemieux S."/>
            <person name="Malavazi I."/>
            <person name="Orvis J."/>
            <person name="Roemer T."/>
            <person name="Ronning C.M."/>
            <person name="Sundaram J.P."/>
            <person name="Sutton G."/>
            <person name="Turner G."/>
            <person name="Venter J.C."/>
            <person name="White O.R."/>
            <person name="Whitty B.R."/>
            <person name="Youngman P."/>
            <person name="Wolfe K.H."/>
            <person name="Goldman G.H."/>
            <person name="Wortman J.R."/>
            <person name="Jiang B."/>
            <person name="Denning D.W."/>
            <person name="Nierman W.C."/>
        </authorList>
    </citation>
    <scope>NUCLEOTIDE SEQUENCE [LARGE SCALE GENOMIC DNA]</scope>
    <source>
        <strain evidence="3">CBS 144.89 / FGSC A1163 / CEA10</strain>
    </source>
</reference>
<dbReference type="HOGENOM" id="CLU_1022986_0_0_1"/>
<evidence type="ECO:0000256" key="1">
    <source>
        <dbReference type="SAM" id="Phobius"/>
    </source>
</evidence>
<name>B0XSD5_ASPFC</name>
<proteinExistence type="predicted"/>
<organism evidence="2 3">
    <name type="scientific">Aspergillus fumigatus (strain CBS 144.89 / FGSC A1163 / CEA10)</name>
    <name type="common">Neosartorya fumigata</name>
    <dbReference type="NCBI Taxonomy" id="451804"/>
    <lineage>
        <taxon>Eukaryota</taxon>
        <taxon>Fungi</taxon>
        <taxon>Dikarya</taxon>
        <taxon>Ascomycota</taxon>
        <taxon>Pezizomycotina</taxon>
        <taxon>Eurotiomycetes</taxon>
        <taxon>Eurotiomycetidae</taxon>
        <taxon>Eurotiales</taxon>
        <taxon>Aspergillaceae</taxon>
        <taxon>Aspergillus</taxon>
        <taxon>Aspergillus subgen. Fumigati</taxon>
    </lineage>
</organism>